<dbReference type="SUPFAM" id="SSF140731">
    <property type="entry name" value="PA2201 C-terminal domain-like"/>
    <property type="match status" value="1"/>
</dbReference>
<dbReference type="InterPro" id="IPR015025">
    <property type="entry name" value="PoNi_C"/>
</dbReference>
<dbReference type="Pfam" id="PF08929">
    <property type="entry name" value="PoNi_C"/>
    <property type="match status" value="1"/>
</dbReference>
<dbReference type="Gene3D" id="1.10.3920.10">
    <property type="entry name" value="PA2201 C-terminal domain-like"/>
    <property type="match status" value="1"/>
</dbReference>
<dbReference type="Proteomes" id="UP001063228">
    <property type="component" value="Chromosome"/>
</dbReference>
<evidence type="ECO:0000259" key="1">
    <source>
        <dbReference type="Pfam" id="PF08929"/>
    </source>
</evidence>
<reference evidence="2" key="1">
    <citation type="submission" date="2021-08" db="EMBL/GenBank/DDBJ databases">
        <title>Complete genome sequence of Pseudomonas phytophila.</title>
        <authorList>
            <person name="Weir B.S."/>
            <person name="Templeton M.D."/>
            <person name="Arshed S."/>
            <person name="Andersen M.T."/>
            <person name="Jayaraman J."/>
        </authorList>
    </citation>
    <scope>NUCLEOTIDE SEQUENCE</scope>
    <source>
        <strain evidence="2">ICMP 23753</strain>
    </source>
</reference>
<evidence type="ECO:0000313" key="2">
    <source>
        <dbReference type="EMBL" id="UXZ98108.1"/>
    </source>
</evidence>
<name>A0ABY6FJK5_9PSED</name>
<dbReference type="InterPro" id="IPR028983">
    <property type="entry name" value="PA2201-like_C"/>
</dbReference>
<protein>
    <submittedName>
        <fullName evidence="2">DUF1911 domain-containing protein</fullName>
    </submittedName>
</protein>
<dbReference type="EMBL" id="CP081201">
    <property type="protein sequence ID" value="UXZ98108.1"/>
    <property type="molecule type" value="Genomic_DNA"/>
</dbReference>
<feature type="domain" description="PoNi C-terminal" evidence="1">
    <location>
        <begin position="142"/>
        <end position="246"/>
    </location>
</feature>
<proteinExistence type="predicted"/>
<organism evidence="2 3">
    <name type="scientific">Pseudomonas phytophila</name>
    <dbReference type="NCBI Taxonomy" id="2867264"/>
    <lineage>
        <taxon>Bacteria</taxon>
        <taxon>Pseudomonadati</taxon>
        <taxon>Pseudomonadota</taxon>
        <taxon>Gammaproteobacteria</taxon>
        <taxon>Pseudomonadales</taxon>
        <taxon>Pseudomonadaceae</taxon>
        <taxon>Pseudomonas</taxon>
    </lineage>
</organism>
<sequence length="313" mass="36419">MKKRQIFLSDNMYKNFFDYIEETKFFFEYNKFESSSTEEEAALRASHFRELELKKLFVCYSAGLEISVLVPLLEDVVSAYEDHQLKLSILEGVENISPLAIDDWLYQFEECVQVFSLCILLHRTDLLKRFVKLLDGAGYNGEDTLYEDLLRKLLPGREEVDEWYHDVYTPLIQAIYADERKEASQLLERFCKQWYPAFKQAPWHDSHLDGDEGSYAGYWAFEAGAIAFLYGIDDSKIDHMVYPKDLVEYARSYGGATESQTNRIVAGEPCSKTGYWFTPAQVSSRRHFQQGEVMPGISDSKWGDTLWYWSGEN</sequence>
<accession>A0ABY6FJK5</accession>
<evidence type="ECO:0000313" key="3">
    <source>
        <dbReference type="Proteomes" id="UP001063228"/>
    </source>
</evidence>
<dbReference type="RefSeq" id="WP_263271224.1">
    <property type="nucleotide sequence ID" value="NZ_CP081201.1"/>
</dbReference>
<keyword evidence="3" id="KW-1185">Reference proteome</keyword>
<gene>
    <name evidence="2" type="ORF">K3169_09615</name>
</gene>